<organism evidence="1 2">
    <name type="scientific">Desulfofarcimen acetoxidans (strain ATCC 49208 / DSM 771 / KCTC 5769 / VKM B-1644 / 5575)</name>
    <name type="common">Desulfotomaculum acetoxidans</name>
    <dbReference type="NCBI Taxonomy" id="485916"/>
    <lineage>
        <taxon>Bacteria</taxon>
        <taxon>Bacillati</taxon>
        <taxon>Bacillota</taxon>
        <taxon>Clostridia</taxon>
        <taxon>Eubacteriales</taxon>
        <taxon>Peptococcaceae</taxon>
        <taxon>Desulfofarcimen</taxon>
    </lineage>
</organism>
<dbReference type="RefSeq" id="WP_015758660.1">
    <property type="nucleotide sequence ID" value="NC_013216.1"/>
</dbReference>
<protein>
    <recommendedName>
        <fullName evidence="3">DUF4351 domain-containing protein</fullName>
    </recommendedName>
</protein>
<evidence type="ECO:0008006" key="3">
    <source>
        <dbReference type="Google" id="ProtNLM"/>
    </source>
</evidence>
<dbReference type="OrthoDB" id="419816at2"/>
<dbReference type="eggNOG" id="COG5464">
    <property type="taxonomic scope" value="Bacteria"/>
</dbReference>
<sequence>MTRMNYRKKEAIKVKAAIARMIARMQLDQAKSALITIFSDTYIPLNEDERLEFHNILYKEMNQLEVEKYMEYTTYYHTQGWIKGRDEGRAEGRAEMLVNSFKKKFGTEPQGLRDNLLKLSPEILDDLIYTLFTSNDAQHFLQMVEKELTKNQ</sequence>
<evidence type="ECO:0000313" key="2">
    <source>
        <dbReference type="Proteomes" id="UP000002217"/>
    </source>
</evidence>
<dbReference type="EMBL" id="CP001720">
    <property type="protein sequence ID" value="ACV63968.1"/>
    <property type="molecule type" value="Genomic_DNA"/>
</dbReference>
<accession>C8W4T2</accession>
<dbReference type="STRING" id="485916.Dtox_3228"/>
<dbReference type="HOGENOM" id="CLU_1719373_0_0_9"/>
<dbReference type="Proteomes" id="UP000002217">
    <property type="component" value="Chromosome"/>
</dbReference>
<proteinExistence type="predicted"/>
<keyword evidence="2" id="KW-1185">Reference proteome</keyword>
<name>C8W4T2_DESAS</name>
<reference evidence="1 2" key="1">
    <citation type="journal article" date="2009" name="Stand. Genomic Sci.">
        <title>Complete genome sequence of Desulfotomaculum acetoxidans type strain (5575).</title>
        <authorList>
            <person name="Spring S."/>
            <person name="Lapidus A."/>
            <person name="Schroder M."/>
            <person name="Gleim D."/>
            <person name="Sims D."/>
            <person name="Meincke L."/>
            <person name="Glavina Del Rio T."/>
            <person name="Tice H."/>
            <person name="Copeland A."/>
            <person name="Cheng J.F."/>
            <person name="Lucas S."/>
            <person name="Chen F."/>
            <person name="Nolan M."/>
            <person name="Bruce D."/>
            <person name="Goodwin L."/>
            <person name="Pitluck S."/>
            <person name="Ivanova N."/>
            <person name="Mavromatis K."/>
            <person name="Mikhailova N."/>
            <person name="Pati A."/>
            <person name="Chen A."/>
            <person name="Palaniappan K."/>
            <person name="Land M."/>
            <person name="Hauser L."/>
            <person name="Chang Y.J."/>
            <person name="Jeffries C.D."/>
            <person name="Chain P."/>
            <person name="Saunders E."/>
            <person name="Brettin T."/>
            <person name="Detter J.C."/>
            <person name="Goker M."/>
            <person name="Bristow J."/>
            <person name="Eisen J.A."/>
            <person name="Markowitz V."/>
            <person name="Hugenholtz P."/>
            <person name="Kyrpides N.C."/>
            <person name="Klenk H.P."/>
            <person name="Han C."/>
        </authorList>
    </citation>
    <scope>NUCLEOTIDE SEQUENCE [LARGE SCALE GENOMIC DNA]</scope>
    <source>
        <strain evidence="2">ATCC 49208 / DSM 771 / VKM B-1644</strain>
    </source>
</reference>
<dbReference type="KEGG" id="dae:Dtox_3228"/>
<dbReference type="AlphaFoldDB" id="C8W4T2"/>
<evidence type="ECO:0000313" key="1">
    <source>
        <dbReference type="EMBL" id="ACV63968.1"/>
    </source>
</evidence>
<gene>
    <name evidence="1" type="ordered locus">Dtox_3228</name>
</gene>